<evidence type="ECO:0000313" key="4">
    <source>
        <dbReference type="EMBL" id="ANW92539.1"/>
    </source>
</evidence>
<dbReference type="AlphaFoldDB" id="A0AAC9GC06"/>
<name>A0AAC9GC06_NEIME</name>
<gene>
    <name evidence="1" type="ORF">DE8555_0047</name>
    <name evidence="2" type="ORF">DE8555_1597</name>
    <name evidence="3" type="ORF">DE8555_1890</name>
    <name evidence="4" type="ORF">DE8555_2010</name>
</gene>
<proteinExistence type="predicted"/>
<organism evidence="1 5">
    <name type="scientific">Neisseria meningitidis</name>
    <dbReference type="NCBI Taxonomy" id="487"/>
    <lineage>
        <taxon>Bacteria</taxon>
        <taxon>Pseudomonadati</taxon>
        <taxon>Pseudomonadota</taxon>
        <taxon>Betaproteobacteria</taxon>
        <taxon>Neisseriales</taxon>
        <taxon>Neisseriaceae</taxon>
        <taxon>Neisseria</taxon>
    </lineage>
</organism>
<accession>A0AAC9GC06</accession>
<evidence type="ECO:0000313" key="5">
    <source>
        <dbReference type="Proteomes" id="UP000092966"/>
    </source>
</evidence>
<evidence type="ECO:0000313" key="1">
    <source>
        <dbReference type="EMBL" id="ANW90620.1"/>
    </source>
</evidence>
<reference evidence="1 5" key="1">
    <citation type="submission" date="2015-07" db="EMBL/GenBank/DDBJ databases">
        <title>Comparative genome sequencing reveals within-host evolution of Neisseria meningitidis during.</title>
        <authorList>
            <person name="Klughammer J."/>
            <person name="Dittrich M."/>
            <person name="Mueller T."/>
            <person name="Blom J."/>
            <person name="Goesmann A."/>
            <person name="Vogel U."/>
            <person name="Frosch M."/>
            <person name="Bock C."/>
            <person name="Schoen C."/>
        </authorList>
    </citation>
    <scope>NUCLEOTIDE SEQUENCE [LARGE SCALE GENOMIC DNA]</scope>
    <source>
        <strain evidence="1 5">DE8555</strain>
    </source>
</reference>
<sequence length="44" mass="5100">MQWVSPFGHRGIIALLPAPPRFSQAYTSFVAYHRQGIRLMHLFT</sequence>
<dbReference type="EMBL" id="CP012393">
    <property type="protein sequence ID" value="ANW90620.1"/>
    <property type="molecule type" value="Genomic_DNA"/>
</dbReference>
<evidence type="ECO:0000313" key="3">
    <source>
        <dbReference type="EMBL" id="ANW92424.1"/>
    </source>
</evidence>
<dbReference type="EMBL" id="CP012393">
    <property type="protein sequence ID" value="ANW92139.1"/>
    <property type="molecule type" value="Genomic_DNA"/>
</dbReference>
<protein>
    <submittedName>
        <fullName evidence="1">Uncharacterized protein</fullName>
    </submittedName>
</protein>
<dbReference type="EMBL" id="CP012393">
    <property type="protein sequence ID" value="ANW92539.1"/>
    <property type="molecule type" value="Genomic_DNA"/>
</dbReference>
<dbReference type="EMBL" id="CP012393">
    <property type="protein sequence ID" value="ANW92424.1"/>
    <property type="molecule type" value="Genomic_DNA"/>
</dbReference>
<dbReference type="Proteomes" id="UP000092966">
    <property type="component" value="Chromosome"/>
</dbReference>
<evidence type="ECO:0000313" key="2">
    <source>
        <dbReference type="EMBL" id="ANW92139.1"/>
    </source>
</evidence>